<evidence type="ECO:0000256" key="1">
    <source>
        <dbReference type="ARBA" id="ARBA00022649"/>
    </source>
</evidence>
<dbReference type="PIRSF" id="PIRSF029218">
    <property type="entry name" value="ParE"/>
    <property type="match status" value="1"/>
</dbReference>
<dbReference type="EMBL" id="PXYK01000018">
    <property type="protein sequence ID" value="PSJ57190.1"/>
    <property type="molecule type" value="Genomic_DNA"/>
</dbReference>
<accession>A0A2P7S3Z4</accession>
<dbReference type="InterPro" id="IPR035093">
    <property type="entry name" value="RelE/ParE_toxin_dom_sf"/>
</dbReference>
<dbReference type="Pfam" id="PF05016">
    <property type="entry name" value="ParE_toxin"/>
    <property type="match status" value="1"/>
</dbReference>
<dbReference type="Gene3D" id="3.30.2310.20">
    <property type="entry name" value="RelE-like"/>
    <property type="match status" value="1"/>
</dbReference>
<dbReference type="InterPro" id="IPR007712">
    <property type="entry name" value="RelE/ParE_toxin"/>
</dbReference>
<keyword evidence="4" id="KW-1185">Reference proteome</keyword>
<organism evidence="3 4">
    <name type="scientific">Kumtagia ephedrae</name>
    <dbReference type="NCBI Taxonomy" id="2116701"/>
    <lineage>
        <taxon>Bacteria</taxon>
        <taxon>Pseudomonadati</taxon>
        <taxon>Pseudomonadota</taxon>
        <taxon>Alphaproteobacteria</taxon>
        <taxon>Hyphomicrobiales</taxon>
        <taxon>Phyllobacteriaceae</taxon>
        <taxon>Kumtagia</taxon>
    </lineage>
</organism>
<reference evidence="3 4" key="1">
    <citation type="submission" date="2018-03" db="EMBL/GenBank/DDBJ databases">
        <title>The draft genome of Mesorhizobium sp. 6GN-30.</title>
        <authorList>
            <person name="Liu L."/>
            <person name="Li L."/>
            <person name="Wang T."/>
            <person name="Zhang X."/>
            <person name="Liang L."/>
        </authorList>
    </citation>
    <scope>NUCLEOTIDE SEQUENCE [LARGE SCALE GENOMIC DNA]</scope>
    <source>
        <strain evidence="3 4">6GN30</strain>
    </source>
</reference>
<dbReference type="InterPro" id="IPR028344">
    <property type="entry name" value="ParE1/4"/>
</dbReference>
<dbReference type="AlphaFoldDB" id="A0A2P7S3Z4"/>
<evidence type="ECO:0000313" key="4">
    <source>
        <dbReference type="Proteomes" id="UP000241229"/>
    </source>
</evidence>
<sequence length="99" mass="11653">MRAKKRVYRLSPLAEADLERIWVYSLDNWSVQQADRYHGDIVAVLVDLAAGRRTGRPVSVREGYLKYPVGSHFVFYRLTDRSVDVIRILHKRMDVERHL</sequence>
<protein>
    <recommendedName>
        <fullName evidence="2">Toxin</fullName>
    </recommendedName>
</protein>
<keyword evidence="1" id="KW-1277">Toxin-antitoxin system</keyword>
<dbReference type="OrthoDB" id="7173315at2"/>
<proteinExistence type="inferred from homology"/>
<evidence type="ECO:0000313" key="3">
    <source>
        <dbReference type="EMBL" id="PSJ57190.1"/>
    </source>
</evidence>
<name>A0A2P7S3Z4_9HYPH</name>
<gene>
    <name evidence="3" type="ORF">C7I84_18250</name>
</gene>
<comment type="similarity">
    <text evidence="2">Belongs to the RelE toxin family.</text>
</comment>
<evidence type="ECO:0000256" key="2">
    <source>
        <dbReference type="PIRNR" id="PIRNR029218"/>
    </source>
</evidence>
<dbReference type="RefSeq" id="WP_106773650.1">
    <property type="nucleotide sequence ID" value="NZ_PXYK01000018.1"/>
</dbReference>
<comment type="caution">
    <text evidence="3">The sequence shown here is derived from an EMBL/GenBank/DDBJ whole genome shotgun (WGS) entry which is preliminary data.</text>
</comment>
<dbReference type="Proteomes" id="UP000241229">
    <property type="component" value="Unassembled WGS sequence"/>
</dbReference>